<accession>A0ABV5FA86</accession>
<feature type="signal peptide" evidence="2">
    <location>
        <begin position="1"/>
        <end position="25"/>
    </location>
</feature>
<dbReference type="InterPro" id="IPR012334">
    <property type="entry name" value="Pectin_lyas_fold"/>
</dbReference>
<dbReference type="SMART" id="SM00710">
    <property type="entry name" value="PbH1"/>
    <property type="match status" value="6"/>
</dbReference>
<dbReference type="InterPro" id="IPR039448">
    <property type="entry name" value="Beta_helix"/>
</dbReference>
<evidence type="ECO:0000256" key="2">
    <source>
        <dbReference type="SAM" id="SignalP"/>
    </source>
</evidence>
<comment type="caution">
    <text evidence="5">The sequence shown here is derived from an EMBL/GenBank/DDBJ whole genome shotgun (WGS) entry which is preliminary data.</text>
</comment>
<protein>
    <submittedName>
        <fullName evidence="5">T9SS type A sorting domain-containing protein</fullName>
    </submittedName>
</protein>
<evidence type="ECO:0000313" key="5">
    <source>
        <dbReference type="EMBL" id="MFB9056331.1"/>
    </source>
</evidence>
<gene>
    <name evidence="5" type="ORF">ACFFU9_06190</name>
</gene>
<dbReference type="SUPFAM" id="SSF51126">
    <property type="entry name" value="Pectin lyase-like"/>
    <property type="match status" value="1"/>
</dbReference>
<feature type="domain" description="Secretion system C-terminal sorting" evidence="4">
    <location>
        <begin position="518"/>
        <end position="579"/>
    </location>
</feature>
<dbReference type="Gene3D" id="2.160.20.10">
    <property type="entry name" value="Single-stranded right-handed beta-helix, Pectin lyase-like"/>
    <property type="match status" value="1"/>
</dbReference>
<evidence type="ECO:0000259" key="3">
    <source>
        <dbReference type="Pfam" id="PF13229"/>
    </source>
</evidence>
<dbReference type="InterPro" id="IPR011050">
    <property type="entry name" value="Pectin_lyase_fold/virulence"/>
</dbReference>
<dbReference type="Pfam" id="PF18962">
    <property type="entry name" value="Por_Secre_tail"/>
    <property type="match status" value="1"/>
</dbReference>
<evidence type="ECO:0000259" key="4">
    <source>
        <dbReference type="Pfam" id="PF18962"/>
    </source>
</evidence>
<sequence>MRKNYNIKKLFIMALLCVVSTPIWATDITVGLGEDIQQAINTVASSGGGVVTVAAGTHIVTTPLRIKSNITLQGEGNWASKIKTNTNIQVINADAEGLVNIVIQNIEIEGVNGVNGGGIQITSQGVDHDNIQLLNVHCYNTGWGVHIKGAKNLLIKDCLFEGNGAVTKEGYAHNLYLRRVYGAEVRDSKFLNSISANGINISYSEDIEIYNCEMSGNYFRGVRAANTDGYLVHDCIVKDNGDVGILANSEGVATTNIDIRRNCVSNNALEGIKGVNGVTGVAYHNNAYGNGTDYSLPGLVTQVANNSDVNLACVYSTVPTIGLSAIKAGGQVSLNWGLKNIEAVKQDVFRNTVSSTSGRQLIASNVNGAHFTDNTAVQGNTYWYWIKVTDGLGVSYNSNAASPEPEPIEPLVMLTTTAGNGFVTLNWELQGINLGTSGIQGVFRKKASDTGGRTLLVNRVPGTTYTDNTAENGVTYLYYVKVTDENAVDHNSEAIEATPSATLSNVSLKEEDNSKIMMYPNPASNQLTIINALNAQLELYDSLGRKVGSQEILSNNQTIDISFLPVQLYVVKLKNKGDISSFKFLKR</sequence>
<dbReference type="Proteomes" id="UP001589585">
    <property type="component" value="Unassembled WGS sequence"/>
</dbReference>
<feature type="domain" description="Right handed beta helix" evidence="3">
    <location>
        <begin position="173"/>
        <end position="291"/>
    </location>
</feature>
<dbReference type="NCBIfam" id="TIGR04183">
    <property type="entry name" value="Por_Secre_tail"/>
    <property type="match status" value="1"/>
</dbReference>
<name>A0ABV5FA86_9FLAO</name>
<dbReference type="InterPro" id="IPR006626">
    <property type="entry name" value="PbH1"/>
</dbReference>
<feature type="chain" id="PRO_5047183943" evidence="2">
    <location>
        <begin position="26"/>
        <end position="587"/>
    </location>
</feature>
<evidence type="ECO:0000256" key="1">
    <source>
        <dbReference type="ARBA" id="ARBA00022729"/>
    </source>
</evidence>
<proteinExistence type="predicted"/>
<dbReference type="Pfam" id="PF13229">
    <property type="entry name" value="Beta_helix"/>
    <property type="match status" value="1"/>
</dbReference>
<keyword evidence="6" id="KW-1185">Reference proteome</keyword>
<reference evidence="5 6" key="1">
    <citation type="submission" date="2024-09" db="EMBL/GenBank/DDBJ databases">
        <authorList>
            <person name="Sun Q."/>
            <person name="Mori K."/>
        </authorList>
    </citation>
    <scope>NUCLEOTIDE SEQUENCE [LARGE SCALE GENOMIC DNA]</scope>
    <source>
        <strain evidence="5 6">CECT 8622</strain>
    </source>
</reference>
<dbReference type="InterPro" id="IPR026444">
    <property type="entry name" value="Secre_tail"/>
</dbReference>
<dbReference type="InterPro" id="IPR013783">
    <property type="entry name" value="Ig-like_fold"/>
</dbReference>
<keyword evidence="1 2" id="KW-0732">Signal</keyword>
<dbReference type="EMBL" id="JBHMFC010000019">
    <property type="protein sequence ID" value="MFB9056331.1"/>
    <property type="molecule type" value="Genomic_DNA"/>
</dbReference>
<dbReference type="Gene3D" id="2.60.40.10">
    <property type="entry name" value="Immunoglobulins"/>
    <property type="match status" value="2"/>
</dbReference>
<organism evidence="5 6">
    <name type="scientific">Mariniflexile ostreae</name>
    <dbReference type="NCBI Taxonomy" id="1520892"/>
    <lineage>
        <taxon>Bacteria</taxon>
        <taxon>Pseudomonadati</taxon>
        <taxon>Bacteroidota</taxon>
        <taxon>Flavobacteriia</taxon>
        <taxon>Flavobacteriales</taxon>
        <taxon>Flavobacteriaceae</taxon>
        <taxon>Mariniflexile</taxon>
    </lineage>
</organism>
<evidence type="ECO:0000313" key="6">
    <source>
        <dbReference type="Proteomes" id="UP001589585"/>
    </source>
</evidence>